<evidence type="ECO:0000256" key="3">
    <source>
        <dbReference type="SAM" id="Phobius"/>
    </source>
</evidence>
<feature type="coiled-coil region" evidence="1">
    <location>
        <begin position="1361"/>
        <end position="1402"/>
    </location>
</feature>
<feature type="coiled-coil region" evidence="1">
    <location>
        <begin position="792"/>
        <end position="829"/>
    </location>
</feature>
<protein>
    <submittedName>
        <fullName evidence="4">Reticulocyte binding protein, putative</fullName>
    </submittedName>
</protein>
<feature type="coiled-coil region" evidence="1">
    <location>
        <begin position="215"/>
        <end position="242"/>
    </location>
</feature>
<dbReference type="OMA" id="CKLERGY"/>
<feature type="transmembrane region" description="Helical" evidence="3">
    <location>
        <begin position="2624"/>
        <end position="2644"/>
    </location>
</feature>
<dbReference type="GeneID" id="39734049"/>
<feature type="coiled-coil region" evidence="1">
    <location>
        <begin position="1288"/>
        <end position="1322"/>
    </location>
</feature>
<proteinExistence type="predicted"/>
<feature type="compositionally biased region" description="Basic and acidic residues" evidence="2">
    <location>
        <begin position="2593"/>
        <end position="2612"/>
    </location>
</feature>
<evidence type="ECO:0000313" key="4">
    <source>
        <dbReference type="EMBL" id="CRG84732.1"/>
    </source>
</evidence>
<evidence type="ECO:0000313" key="5">
    <source>
        <dbReference type="Proteomes" id="UP000220158"/>
    </source>
</evidence>
<feature type="coiled-coil region" evidence="1">
    <location>
        <begin position="1652"/>
        <end position="1706"/>
    </location>
</feature>
<feature type="coiled-coil region" evidence="1">
    <location>
        <begin position="1200"/>
        <end position="1234"/>
    </location>
</feature>
<dbReference type="RefSeq" id="XP_028531169.1">
    <property type="nucleotide sequence ID" value="XM_028675745.1"/>
</dbReference>
<feature type="coiled-coil region" evidence="1">
    <location>
        <begin position="532"/>
        <end position="701"/>
    </location>
</feature>
<accession>A0A1J1GKM3</accession>
<feature type="coiled-coil region" evidence="1">
    <location>
        <begin position="1751"/>
        <end position="1830"/>
    </location>
</feature>
<feature type="coiled-coil region" evidence="1">
    <location>
        <begin position="942"/>
        <end position="1024"/>
    </location>
</feature>
<reference evidence="4 5" key="1">
    <citation type="submission" date="2015-04" db="EMBL/GenBank/DDBJ databases">
        <authorList>
            <consortium name="Pathogen Informatics"/>
        </authorList>
    </citation>
    <scope>NUCLEOTIDE SEQUENCE [LARGE SCALE GENOMIC DNA]</scope>
    <source>
        <strain evidence="4 5">SGS1</strain>
    </source>
</reference>
<evidence type="ECO:0000256" key="1">
    <source>
        <dbReference type="SAM" id="Coils"/>
    </source>
</evidence>
<dbReference type="KEGG" id="prel:PRELSG_0013000"/>
<keyword evidence="3" id="KW-0472">Membrane</keyword>
<organism evidence="4 5">
    <name type="scientific">Plasmodium relictum</name>
    <dbReference type="NCBI Taxonomy" id="85471"/>
    <lineage>
        <taxon>Eukaryota</taxon>
        <taxon>Sar</taxon>
        <taxon>Alveolata</taxon>
        <taxon>Apicomplexa</taxon>
        <taxon>Aconoidasida</taxon>
        <taxon>Haemosporida</taxon>
        <taxon>Plasmodiidae</taxon>
        <taxon>Plasmodium</taxon>
        <taxon>Plasmodium (Haemamoeba)</taxon>
    </lineage>
</organism>
<dbReference type="OrthoDB" id="385684at2759"/>
<keyword evidence="3" id="KW-1133">Transmembrane helix</keyword>
<dbReference type="VEuPathDB" id="PlasmoDB:PRELSG_0013000"/>
<sequence>MDSLFYSSIYLFCYENKLKISSNKFKSSTKKLSSDWNLKKNKNLNNNTIKKYNEKRKNEEIINFQSSGYKKKINNLKNEVKKKSYLSKISSEKIKNSIIRTKSPYLVKIKRNNPYSFEINNIKEEKIKKTLNDIINSFIQTRNLEPIELNILTDYSSLIRTIDENYTKVKDFYIKAHTYLSYGSYLLLNDYAKGVYKNSIEPSINQLISQINDAILFYESSRNDMRERLNNLQLQNDKTQNNLYDTKLSEFKSKTEEILSKARSHLEDITKINGVIFDRVAYYMKYVTLISRIYFEIEKMYKKKVSDYVNRNSLNSKVHEDFLKEVENFLNIDNIANFKQNKCYKNNIKYKIKLLMEEISDIQKIYKENFNSISKNHDILVNCNKSMTPWTVEVWRYSWRRDECVANIFIPMNSLSSIQILEECNRKLREKFEKKKKDISDLFTVTVKELEGKINSLVYPEDLELESEKNISSSQEIINNVKLTISENSRSLEDLSNNYRSAKFSSIKNKLAQLYAEVIVHNDNMISIFDSMNEKNNYIKSSKNKIENLKSKRISTQEGNIEKIIDGLSNIIENVESEITLIKSKFDALNQNYLELQEFKDKIDQLKTTIQGNNDEIQRLKREEDESKRKIIEQIEQELEKINIKITDLNEIMGLKEKENKDLKIIEKLINGASCDMNKYIEKKKEANEKINLALNALISNGKLEACREISHFVNEKKKERGFDYTSYDLDDVNKILEEVKEKSTRIDSISSETTSIMENDVKPEINNISQLKNDIIIKLTEDLYSKMKDLLENFNKILDKVSRSISEYEAKKEILESYEHNMIKKKNEFLNKLIEEDNEILEEENIFQEMYLQSINSDDKNEINKQIANAQDIIITLKEQLDLCKNVEVFFDKLSDTKIDNFKALKLRINQEIIDNLDEYQERFNNITSSIESSIETINLSKKVIETLKNLNNIINESNNNRKSIEELSRNINIIKEKINEEMDIINKETLIGDMKTRFLNNLENKKGAIEEKKIEIDNLGEELILLLKYIETLKESNGKVKFIGEVEPYLKNALSKKRELIDIVNKIEDIKLTNDTLNKEINDIIKSVKAQIIESIYGHIINLNQEINNEVNRNLDILNQTKQTFENSNFEINVKEDKMNNNKQEINSIVQKIKHFISKIDDNKEKLTAIQSNSKEQVVAAHIIKENNKNFNGKKSNMKSHYEEIKKFLDELNTVKNESKSLIKDVNALKLEYERSKVYEIVQLISDEKRKSEEDMLNINVFKNKIEDLKKNTAEFIGNELRSFNYEEYLNKAKKNQEQINQLEKKANTLKEEASNSEIKDVENIKMKVEQKMKDIMVFRSEIYDSSNEIKNMENLLMMTKFKSIMDDIKNNIKKAREENANLKSKLKKLDNTNKLILDNFQKSEQLKGSITSNSEETVINESVDEIRKIKELIVNNIRNMGIFSIEVEKSKGASLLYFHNIVRGKNKIDYLKNHDQDKEKKITKNIIDEIDGYIHESEGYSNEANNIAQTFNTSYEIILNYENKIRDLLNESLILAEKIKIEKAKDDAESVMKEIQNVYSSSQKLLDKSKEKLNELNVQTKNIKEHNDEINNEKSMNALGEIEIIIIDINSILSDIETIKKDIQHILNTSENEMELFSTIHESKEKDLLSRLKKEQDNLRNALKFLKKIKNEKDILNQESSKIADIESKINSIENKLETNKKSYEEGILQKIKKLADQDKEYILRIKNSINLIIDISNSLFKKSTLKENDIRHLLEDYENKMEEIENNFNKSYKAIEIFLVEVTKSSISYEEAKNKREKSQMETKNLHERKEEMKILLNDINNSKNNLTLKLITSMEKDLNKINEKSEKDYSKVKEYLKEIEKYIENIKGSDDVNIVLKELDKAKNKDREIKEIKKNNFGYKNEADIIYSNIIETAKFIDMHLETKTELDGYKVISNSKEIISKIQNNSNDIDNKEKESKDFLTKANSLYEQIKLRDELIKIINETKQKLDDTSYEIESSFNKFKKIKEINVHDVIYDEIFKNYKDYKNLQELKNSFKERSSRIEKELKIDEIRKYIDYNKNSINYIEKIIYTTKGDGSSTNILEQARFDINILVNNVNNIYNNILEVNSSLDEILKVGKNYELSILLSIISILDVEISKDILIIKKKENDIALDVEYVRNNYNSINSDIDILNEYSTKNKINKYASNHVEEANLYEDNFKEMEQKVVETIDNMKEAFLTMNNKKNEDNVNEYLQELKILYKQLKNEKKHINDIYRNMNNVKLKEMEKKADKLMEMAKLYKNITDTVKQKLLDYEKKLKQIEDSIREKEHELLCIEYMSAQLYIQKVNETCEEISDQINKISEFENDNDENNKIIKYEGNIINLIERTNFLLDKVELYQYEKDYDLSEEENNKRLSEVNNYIEVIKKKTNESKKEFEDILNNIKQIKETLFNKNYIFHDIYSIIKNINEIKENSPKKAIEKDIERKIKNHLNEIKIIINENRNDIYKEINDTQNDNEQLKSQQLIIKNILKKIKEEKKKMDELFSDMLSGGNSNTYPNIKAYLEEAEKLIKELVYKIDQIESLIKGNNIEIEQLKDRNNIMIKKTIMKNSKHDKQKQESDETGDNERNSKGKNKFFNTKTAYVGGILCCLFVCSSIAFVFLNEDKCKENNSEKINLFDNRNDNDYDIHKEEIIDVIFEDEIS</sequence>
<keyword evidence="1" id="KW-0175">Coiled coil</keyword>
<feature type="coiled-coil region" evidence="1">
    <location>
        <begin position="2189"/>
        <end position="2314"/>
    </location>
</feature>
<dbReference type="Proteomes" id="UP000220158">
    <property type="component" value="Unassembled WGS sequence"/>
</dbReference>
<gene>
    <name evidence="4" type="ORF">PRELSG_0013000</name>
</gene>
<evidence type="ECO:0000256" key="2">
    <source>
        <dbReference type="SAM" id="MobiDB-lite"/>
    </source>
</evidence>
<keyword evidence="5" id="KW-1185">Reference proteome</keyword>
<keyword evidence="3" id="KW-0812">Transmembrane</keyword>
<feature type="coiled-coil region" evidence="1">
    <location>
        <begin position="1562"/>
        <end position="1599"/>
    </location>
</feature>
<dbReference type="EMBL" id="CVMU01000268">
    <property type="protein sequence ID" value="CRG84732.1"/>
    <property type="molecule type" value="Genomic_DNA"/>
</dbReference>
<feature type="region of interest" description="Disordered" evidence="2">
    <location>
        <begin position="2590"/>
        <end position="2614"/>
    </location>
</feature>
<feature type="coiled-coil region" evidence="1">
    <location>
        <begin position="2463"/>
        <end position="2580"/>
    </location>
</feature>
<name>A0A1J1GKM3_PLARL</name>